<accession>A0AB74E7Q3</accession>
<dbReference type="EMBL" id="LT591897">
    <property type="protein sequence ID" value="SBQ20358.1"/>
    <property type="molecule type" value="Genomic_DNA"/>
</dbReference>
<dbReference type="SMART" id="SM00248">
    <property type="entry name" value="ANK"/>
    <property type="match status" value="1"/>
</dbReference>
<organism evidence="3">
    <name type="scientific">Neisseria gonorrhoeae</name>
    <dbReference type="NCBI Taxonomy" id="485"/>
    <lineage>
        <taxon>Bacteria</taxon>
        <taxon>Pseudomonadati</taxon>
        <taxon>Pseudomonadota</taxon>
        <taxon>Betaproteobacteria</taxon>
        <taxon>Neisseriales</taxon>
        <taxon>Neisseriaceae</taxon>
        <taxon>Neisseria</taxon>
    </lineage>
</organism>
<dbReference type="Pfam" id="PF00023">
    <property type="entry name" value="Ank"/>
    <property type="match status" value="1"/>
</dbReference>
<name>A0AB74E7Q3_NEIGO</name>
<evidence type="ECO:0000313" key="4">
    <source>
        <dbReference type="EMBL" id="SBQ20358.1"/>
    </source>
</evidence>
<protein>
    <submittedName>
        <fullName evidence="3">Ankyrin</fullName>
    </submittedName>
</protein>
<reference evidence="3" key="1">
    <citation type="submission" date="2016-05" db="EMBL/GenBank/DDBJ databases">
        <authorList>
            <consortium name="Pathogen Informatics"/>
        </authorList>
    </citation>
    <scope>NUCLEOTIDE SEQUENCE</scope>
    <source>
        <strain evidence="3">WHO F</strain>
    </source>
</reference>
<dbReference type="Gene3D" id="1.25.40.20">
    <property type="entry name" value="Ankyrin repeat-containing domain"/>
    <property type="match status" value="1"/>
</dbReference>
<dbReference type="InterPro" id="IPR002110">
    <property type="entry name" value="Ankyrin_rpt"/>
</dbReference>
<dbReference type="PROSITE" id="PS50088">
    <property type="entry name" value="ANK_REPEAT"/>
    <property type="match status" value="1"/>
</dbReference>
<proteinExistence type="predicted"/>
<dbReference type="InterPro" id="IPR018756">
    <property type="entry name" value="DUF2314"/>
</dbReference>
<evidence type="ECO:0000259" key="2">
    <source>
        <dbReference type="Pfam" id="PF10077"/>
    </source>
</evidence>
<dbReference type="Proteomes" id="UP000239837">
    <property type="component" value="Chromosome"/>
</dbReference>
<evidence type="ECO:0000256" key="1">
    <source>
        <dbReference type="PROSITE-ProRule" id="PRU00023"/>
    </source>
</evidence>
<dbReference type="EMBL" id="FLKW01000001">
    <property type="protein sequence ID" value="SBM85975.1"/>
    <property type="molecule type" value="Genomic_DNA"/>
</dbReference>
<dbReference type="AlphaFoldDB" id="A0AB74E7Q3"/>
<dbReference type="Pfam" id="PF10077">
    <property type="entry name" value="DUF2314"/>
    <property type="match status" value="1"/>
</dbReference>
<feature type="repeat" description="ANK" evidence="1">
    <location>
        <begin position="192"/>
        <end position="224"/>
    </location>
</feature>
<dbReference type="PROSITE" id="PS50297">
    <property type="entry name" value="ANK_REP_REGION"/>
    <property type="match status" value="1"/>
</dbReference>
<dbReference type="InterPro" id="IPR036770">
    <property type="entry name" value="Ankyrin_rpt-contain_sf"/>
</dbReference>
<dbReference type="SUPFAM" id="SSF48403">
    <property type="entry name" value="Ankyrin repeat"/>
    <property type="match status" value="1"/>
</dbReference>
<gene>
    <name evidence="3" type="ORF">WHOF_00089</name>
    <name evidence="4" type="ORF">WHOF_00955C</name>
</gene>
<sequence>MGDSVIYYVEQADEPVNRAGERARKTFKYFWRELFWERRRIISALDFAMVKVPFFQDGEICEHMWIDDIYFDGLYIYGVLNNEPGGLTNVEQGESVCVPVGDISDWMFVCNGIPYGGFTVQAMRGQMTEEERTEHDTAWGIDFGDPGQILPVYEEKEHPENLEEHPMCRNCIDDFRQQLSQNPDFLHEQDEDGYTPFHHEAMAGNALMVQAMLEYGANPASKTSEGYTALDFARLTGWQNVAGLLEPRH</sequence>
<keyword evidence="1" id="KW-0040">ANK repeat</keyword>
<feature type="domain" description="DUF2314" evidence="2">
    <location>
        <begin position="13"/>
        <end position="143"/>
    </location>
</feature>
<evidence type="ECO:0000313" key="3">
    <source>
        <dbReference type="EMBL" id="SBM85975.1"/>
    </source>
</evidence>